<dbReference type="InterPro" id="IPR048020">
    <property type="entry name" value="Transpos_IS3"/>
</dbReference>
<dbReference type="Pfam" id="PF13333">
    <property type="entry name" value="rve_2"/>
    <property type="match status" value="1"/>
</dbReference>
<comment type="caution">
    <text evidence="2">The sequence shown here is derived from an EMBL/GenBank/DDBJ whole genome shotgun (WGS) entry which is preliminary data.</text>
</comment>
<reference evidence="3" key="1">
    <citation type="journal article" date="2019" name="Int. J. Syst. Evol. Microbiol.">
        <title>The Global Catalogue of Microorganisms (GCM) 10K type strain sequencing project: providing services to taxonomists for standard genome sequencing and annotation.</title>
        <authorList>
            <consortium name="The Broad Institute Genomics Platform"/>
            <consortium name="The Broad Institute Genome Sequencing Center for Infectious Disease"/>
            <person name="Wu L."/>
            <person name="Ma J."/>
        </authorList>
    </citation>
    <scope>NUCLEOTIDE SEQUENCE [LARGE SCALE GENOMIC DNA]</scope>
    <source>
        <strain evidence="3">KCTC 22228</strain>
    </source>
</reference>
<dbReference type="NCBIfam" id="NF033516">
    <property type="entry name" value="transpos_IS3"/>
    <property type="match status" value="1"/>
</dbReference>
<dbReference type="Proteomes" id="UP000653056">
    <property type="component" value="Unassembled WGS sequence"/>
</dbReference>
<dbReference type="EMBL" id="BMXS01000043">
    <property type="protein sequence ID" value="GGY11327.1"/>
    <property type="molecule type" value="Genomic_DNA"/>
</dbReference>
<dbReference type="Pfam" id="PF00665">
    <property type="entry name" value="rve"/>
    <property type="match status" value="1"/>
</dbReference>
<name>A0ABQ2ZFW6_9GAMM</name>
<gene>
    <name evidence="2" type="ORF">GCM10007160_42940</name>
</gene>
<feature type="domain" description="Integrase catalytic" evidence="1">
    <location>
        <begin position="101"/>
        <end position="266"/>
    </location>
</feature>
<dbReference type="InterPro" id="IPR012337">
    <property type="entry name" value="RNaseH-like_sf"/>
</dbReference>
<dbReference type="PROSITE" id="PS50994">
    <property type="entry name" value="INTEGRASE"/>
    <property type="match status" value="1"/>
</dbReference>
<dbReference type="Gene3D" id="3.30.420.10">
    <property type="entry name" value="Ribonuclease H-like superfamily/Ribonuclease H"/>
    <property type="match status" value="1"/>
</dbReference>
<evidence type="ECO:0000259" key="1">
    <source>
        <dbReference type="PROSITE" id="PS50994"/>
    </source>
</evidence>
<organism evidence="2 3">
    <name type="scientific">Litchfieldella qijiaojingensis</name>
    <dbReference type="NCBI Taxonomy" id="980347"/>
    <lineage>
        <taxon>Bacteria</taxon>
        <taxon>Pseudomonadati</taxon>
        <taxon>Pseudomonadota</taxon>
        <taxon>Gammaproteobacteria</taxon>
        <taxon>Oceanospirillales</taxon>
        <taxon>Halomonadaceae</taxon>
        <taxon>Litchfieldella</taxon>
    </lineage>
</organism>
<dbReference type="Pfam" id="PF13276">
    <property type="entry name" value="HTH_21"/>
    <property type="match status" value="1"/>
</dbReference>
<sequence>MPSSEGLSVGLLCVLHRKPSQRAVQNAELLGHIHRICTASHHRYGSPKVYQALRREGIAAGENRIARLMRKWGMKARVSRVYRRLLKRREELKALPNHRLAEAKPVGINQQWSSDVTYIRLGRRWVYLAVVLDLFSRRVIGWQLAERLDGDLSRGVLGQAFTSRQPAPGLLLHTDRGIEYRARKTQALLQRHQVRHSMNRPGQCTDNAEVESFFKTLKGELLHATSFVTVRQLRKHIRDYIDRFYNTQRLHGSLGYQTPREFEAVM</sequence>
<evidence type="ECO:0000313" key="2">
    <source>
        <dbReference type="EMBL" id="GGY11327.1"/>
    </source>
</evidence>
<protein>
    <submittedName>
        <fullName evidence="2">Transposase</fullName>
    </submittedName>
</protein>
<dbReference type="PANTHER" id="PTHR46889">
    <property type="entry name" value="TRANSPOSASE INSF FOR INSERTION SEQUENCE IS3B-RELATED"/>
    <property type="match status" value="1"/>
</dbReference>
<proteinExistence type="predicted"/>
<accession>A0ABQ2ZFW6</accession>
<keyword evidence="3" id="KW-1185">Reference proteome</keyword>
<evidence type="ECO:0000313" key="3">
    <source>
        <dbReference type="Proteomes" id="UP000653056"/>
    </source>
</evidence>
<dbReference type="InterPro" id="IPR001584">
    <property type="entry name" value="Integrase_cat-core"/>
</dbReference>
<dbReference type="SUPFAM" id="SSF53098">
    <property type="entry name" value="Ribonuclease H-like"/>
    <property type="match status" value="1"/>
</dbReference>
<dbReference type="InterPro" id="IPR050900">
    <property type="entry name" value="Transposase_IS3/IS150/IS904"/>
</dbReference>
<dbReference type="InterPro" id="IPR036397">
    <property type="entry name" value="RNaseH_sf"/>
</dbReference>
<dbReference type="PANTHER" id="PTHR46889:SF4">
    <property type="entry name" value="TRANSPOSASE INSO FOR INSERTION SEQUENCE ELEMENT IS911B-RELATED"/>
    <property type="match status" value="1"/>
</dbReference>
<dbReference type="InterPro" id="IPR025948">
    <property type="entry name" value="HTH-like_dom"/>
</dbReference>